<evidence type="ECO:0000313" key="2">
    <source>
        <dbReference type="Proteomes" id="UP000266188"/>
    </source>
</evidence>
<sequence>MGVLTSLATFTFTTNFKANSPFADLLPPWSGLLSHPVDTIAQAISVYKMDVNHRSIEAQNKRLEQFSDARKRHQYRVAHGISEGPLVGPDVDAFGDKGRERAAVEREERKREMEEAAQE</sequence>
<proteinExistence type="predicted"/>
<organism evidence="1 2">
    <name type="scientific">Aspergillus sclerotialis</name>
    <dbReference type="NCBI Taxonomy" id="2070753"/>
    <lineage>
        <taxon>Eukaryota</taxon>
        <taxon>Fungi</taxon>
        <taxon>Dikarya</taxon>
        <taxon>Ascomycota</taxon>
        <taxon>Pezizomycotina</taxon>
        <taxon>Eurotiomycetes</taxon>
        <taxon>Eurotiomycetidae</taxon>
        <taxon>Eurotiales</taxon>
        <taxon>Aspergillaceae</taxon>
        <taxon>Aspergillus</taxon>
        <taxon>Aspergillus subgen. Polypaecilum</taxon>
    </lineage>
</organism>
<dbReference type="EMBL" id="MVGC01001188">
    <property type="protein sequence ID" value="RJE17308.1"/>
    <property type="molecule type" value="Genomic_DNA"/>
</dbReference>
<keyword evidence="2" id="KW-1185">Reference proteome</keyword>
<evidence type="ECO:0000313" key="1">
    <source>
        <dbReference type="EMBL" id="RJE17308.1"/>
    </source>
</evidence>
<dbReference type="Proteomes" id="UP000266188">
    <property type="component" value="Unassembled WGS sequence"/>
</dbReference>
<protein>
    <submittedName>
        <fullName evidence="1">Uncharacterized protein</fullName>
    </submittedName>
</protein>
<dbReference type="OrthoDB" id="5397827at2759"/>
<dbReference type="STRING" id="2070753.A0A3A2Z2M8"/>
<gene>
    <name evidence="1" type="ORF">PHISCL_10355</name>
</gene>
<name>A0A3A2Z2M8_9EURO</name>
<feature type="non-terminal residue" evidence="1">
    <location>
        <position position="119"/>
    </location>
</feature>
<dbReference type="AlphaFoldDB" id="A0A3A2Z2M8"/>
<accession>A0A3A2Z2M8</accession>
<comment type="caution">
    <text evidence="1">The sequence shown here is derived from an EMBL/GenBank/DDBJ whole genome shotgun (WGS) entry which is preliminary data.</text>
</comment>
<reference evidence="2" key="1">
    <citation type="submission" date="2017-02" db="EMBL/GenBank/DDBJ databases">
        <authorList>
            <person name="Tafer H."/>
            <person name="Lopandic K."/>
        </authorList>
    </citation>
    <scope>NUCLEOTIDE SEQUENCE [LARGE SCALE GENOMIC DNA]</scope>
    <source>
        <strain evidence="2">CBS 366.77</strain>
    </source>
</reference>